<name>A0A485BX18_RAOPL</name>
<feature type="domain" description="Novel STAND NTPase 5" evidence="1">
    <location>
        <begin position="64"/>
        <end position="209"/>
    </location>
</feature>
<gene>
    <name evidence="2" type="ORF">NCTC12998_05027</name>
</gene>
<protein>
    <recommendedName>
        <fullName evidence="1">Novel STAND NTPase 5 domain-containing protein</fullName>
    </recommendedName>
</protein>
<evidence type="ECO:0000259" key="1">
    <source>
        <dbReference type="Pfam" id="PF25199"/>
    </source>
</evidence>
<dbReference type="InterPro" id="IPR057574">
    <property type="entry name" value="nSTAND_NTPase5_dom"/>
</dbReference>
<organism evidence="2 3">
    <name type="scientific">Raoultella planticola</name>
    <name type="common">Klebsiella planticola</name>
    <dbReference type="NCBI Taxonomy" id="575"/>
    <lineage>
        <taxon>Bacteria</taxon>
        <taxon>Pseudomonadati</taxon>
        <taxon>Pseudomonadota</taxon>
        <taxon>Gammaproteobacteria</taxon>
        <taxon>Enterobacterales</taxon>
        <taxon>Enterobacteriaceae</taxon>
        <taxon>Klebsiella/Raoultella group</taxon>
        <taxon>Raoultella</taxon>
    </lineage>
</organism>
<accession>A0A485BX18</accession>
<dbReference type="Proteomes" id="UP000345637">
    <property type="component" value="Unassembled WGS sequence"/>
</dbReference>
<evidence type="ECO:0000313" key="3">
    <source>
        <dbReference type="Proteomes" id="UP000345637"/>
    </source>
</evidence>
<proteinExistence type="predicted"/>
<evidence type="ECO:0000313" key="2">
    <source>
        <dbReference type="EMBL" id="VFS77591.1"/>
    </source>
</evidence>
<dbReference type="AlphaFoldDB" id="A0A485BX18"/>
<dbReference type="Pfam" id="PF25199">
    <property type="entry name" value="nSTAND_NTPase5"/>
    <property type="match status" value="1"/>
</dbReference>
<dbReference type="EMBL" id="CAADJE010000025">
    <property type="protein sequence ID" value="VFS77591.1"/>
    <property type="molecule type" value="Genomic_DNA"/>
</dbReference>
<sequence length="225" mass="26243">MREVNDVIPWSERFNYLITPVQNNAIQKIFVTTAPPSEELNRILTDSIQYVHSDMNTEQFNPKEFYKGSDLGWYAQSAELAIKRSLLDRFLEEVILKPETERSDTAELICSKVKQGQEKTVFLRQVAWEMRVMDFGCPLWVNNGDNLTVEIIKEVIEKTNERVFLYWDDASLHVNKIAAFMNNAIKAELKITIITAERYNEWSQRCDSLKELITEVYSLHNLSEV</sequence>
<reference evidence="2 3" key="1">
    <citation type="submission" date="2019-03" db="EMBL/GenBank/DDBJ databases">
        <authorList>
            <consortium name="Pathogen Informatics"/>
        </authorList>
    </citation>
    <scope>NUCLEOTIDE SEQUENCE [LARGE SCALE GENOMIC DNA]</scope>
    <source>
        <strain evidence="2 3">NCTC12998</strain>
    </source>
</reference>